<keyword evidence="2" id="KW-1043">Host membrane</keyword>
<comment type="caution">
    <text evidence="7">The sequence shown here is derived from an EMBL/GenBank/DDBJ whole genome shotgun (WGS) entry which is preliminary data.</text>
</comment>
<evidence type="ECO:0000256" key="2">
    <source>
        <dbReference type="ARBA" id="ARBA00022870"/>
    </source>
</evidence>
<keyword evidence="5" id="KW-1133">Transmembrane helix</keyword>
<evidence type="ECO:0000313" key="8">
    <source>
        <dbReference type="Proteomes" id="UP001178148"/>
    </source>
</evidence>
<keyword evidence="3" id="KW-0843">Virulence</keyword>
<dbReference type="GO" id="GO:0033644">
    <property type="term" value="C:host cell membrane"/>
    <property type="evidence" value="ECO:0007669"/>
    <property type="project" value="UniProtKB-SubCell"/>
</dbReference>
<name>A0AA90NKB7_9GAMM</name>
<evidence type="ECO:0000259" key="6">
    <source>
        <dbReference type="Pfam" id="PF04888"/>
    </source>
</evidence>
<keyword evidence="5" id="KW-0472">Membrane</keyword>
<proteinExistence type="inferred from homology"/>
<dbReference type="Proteomes" id="UP001178148">
    <property type="component" value="Unassembled WGS sequence"/>
</dbReference>
<evidence type="ECO:0000256" key="4">
    <source>
        <dbReference type="ARBA" id="ARBA00035640"/>
    </source>
</evidence>
<sequence>MPSIGESGASSVVNLDKVGYLPTDNVVDDRVKRGYDLTSSQSRREIPQENNLQFRHRLEQPVVASTNGASIEAFKKLAQDSGATSIKMEDFKNAKAELKPAVKVIVKNVKVMQGIKQLESMKGKELDPSTKTELIKMIATPLSTEAESTDETWKSIWQAVDGESQSVGDAKNVNGSLSVKLTEGQKSQLKQAEKVFNLTFGKDGFAETTVKVNALAGEPKGLVDEIKSDYQKISRLMLAGDNLWDTDMLATMLSAIQSKMQTNRLTFDQETIKIGLVEKERMGKKTIAKLKEAIVKADEAKSSSALSKLFGYIALGIMAIVTVVMIASGVGAVAAGFMIAAMALTVVMMVDQEMDGELITKPFTKLLVNQFNLSEEEAGYIVAAVVLVIMIALAVASGGAGASGVAGIASKVAAKVADVAARVGQIAGGAAQVVSGGAQIASGVYTYESEMLKADSKELQAFMLRLQQTLDDALESLKAALEELQDGHSRIASIMSDNDDTKKQLGANIKAG</sequence>
<keyword evidence="8" id="KW-1185">Reference proteome</keyword>
<organism evidence="7 8">
    <name type="scientific">Candidatus Endonucleibacter bathymodioli</name>
    <dbReference type="NCBI Taxonomy" id="539814"/>
    <lineage>
        <taxon>Bacteria</taxon>
        <taxon>Pseudomonadati</taxon>
        <taxon>Pseudomonadota</taxon>
        <taxon>Gammaproteobacteria</taxon>
        <taxon>Oceanospirillales</taxon>
        <taxon>Endozoicomonadaceae</taxon>
        <taxon>Candidatus Endonucleibacter</taxon>
    </lineage>
</organism>
<comment type="similarity">
    <text evidence="4">Belongs to the SctE/SipB/YopB family.</text>
</comment>
<reference evidence="7 8" key="1">
    <citation type="journal article" date="2023" name="bioRxiv">
        <title>An intranuclear bacterial parasite of deep-sea mussels expresses apoptosis inhibitors acquired from its host.</title>
        <authorList>
            <person name="Gonzalez Porras M.A."/>
            <person name="Assie A."/>
            <person name="Tietjen M."/>
            <person name="Violette M."/>
            <person name="Kleiner M."/>
            <person name="Gruber-Vodicka H."/>
            <person name="Dubilier N."/>
            <person name="Leisch N."/>
        </authorList>
    </citation>
    <scope>NUCLEOTIDE SEQUENCE [LARGE SCALE GENOMIC DNA]</scope>
    <source>
        <strain evidence="7">IAP13</strain>
    </source>
</reference>
<dbReference type="EMBL" id="JASXSV010000003">
    <property type="protein sequence ID" value="MDP0588167.1"/>
    <property type="molecule type" value="Genomic_DNA"/>
</dbReference>
<gene>
    <name evidence="7" type="primary">sctE</name>
    <name evidence="7" type="ORF">QS748_02755</name>
</gene>
<evidence type="ECO:0000256" key="3">
    <source>
        <dbReference type="ARBA" id="ARBA00023026"/>
    </source>
</evidence>
<dbReference type="AlphaFoldDB" id="A0AA90NKB7"/>
<feature type="transmembrane region" description="Helical" evidence="5">
    <location>
        <begin position="378"/>
        <end position="396"/>
    </location>
</feature>
<accession>A0AA90NKB7</accession>
<protein>
    <submittedName>
        <fullName evidence="7">Type III secretion system translocon subunit SctE</fullName>
    </submittedName>
</protein>
<keyword evidence="5" id="KW-0812">Transmembrane</keyword>
<evidence type="ECO:0000313" key="7">
    <source>
        <dbReference type="EMBL" id="MDP0588167.1"/>
    </source>
</evidence>
<dbReference type="Pfam" id="PF04888">
    <property type="entry name" value="SseC"/>
    <property type="match status" value="1"/>
</dbReference>
<evidence type="ECO:0000256" key="5">
    <source>
        <dbReference type="SAM" id="Phobius"/>
    </source>
</evidence>
<comment type="subcellular location">
    <subcellularLocation>
        <location evidence="1">Host membrane</location>
        <topology evidence="1">Multi-pass membrane protein</topology>
    </subcellularLocation>
</comment>
<feature type="domain" description="Translocator protein BipB-like C-terminal" evidence="6">
    <location>
        <begin position="250"/>
        <end position="421"/>
    </location>
</feature>
<evidence type="ECO:0000256" key="1">
    <source>
        <dbReference type="ARBA" id="ARBA00004301"/>
    </source>
</evidence>
<dbReference type="InterPro" id="IPR006972">
    <property type="entry name" value="BipB-like_C"/>
</dbReference>
<feature type="transmembrane region" description="Helical" evidence="5">
    <location>
        <begin position="309"/>
        <end position="327"/>
    </location>
</feature>
<feature type="transmembrane region" description="Helical" evidence="5">
    <location>
        <begin position="332"/>
        <end position="350"/>
    </location>
</feature>